<organism evidence="1 2">
    <name type="scientific">Qipengyuania soli</name>
    <dbReference type="NCBI Taxonomy" id="2782568"/>
    <lineage>
        <taxon>Bacteria</taxon>
        <taxon>Pseudomonadati</taxon>
        <taxon>Pseudomonadota</taxon>
        <taxon>Alphaproteobacteria</taxon>
        <taxon>Sphingomonadales</taxon>
        <taxon>Erythrobacteraceae</taxon>
        <taxon>Qipengyuania</taxon>
    </lineage>
</organism>
<evidence type="ECO:0000313" key="2">
    <source>
        <dbReference type="Proteomes" id="UP000594459"/>
    </source>
</evidence>
<keyword evidence="2" id="KW-1185">Reference proteome</keyword>
<dbReference type="AlphaFoldDB" id="A0A7S8F5G4"/>
<reference evidence="1 2" key="1">
    <citation type="submission" date="2020-11" db="EMBL/GenBank/DDBJ databases">
        <title>The genome sequence of Erythrobacter sp. 6D36.</title>
        <authorList>
            <person name="Liu Y."/>
        </authorList>
    </citation>
    <scope>NUCLEOTIDE SEQUENCE [LARGE SCALE GENOMIC DNA]</scope>
    <source>
        <strain evidence="1 2">6D36</strain>
    </source>
</reference>
<name>A0A7S8F5G4_9SPHN</name>
<proteinExistence type="predicted"/>
<dbReference type="RefSeq" id="WP_200982836.1">
    <property type="nucleotide sequence ID" value="NZ_CP064654.1"/>
</dbReference>
<gene>
    <name evidence="1" type="ORF">IRL76_02465</name>
</gene>
<accession>A0A7S8F5G4</accession>
<sequence>MNAVVLGLASLLPLIVGPLPPAQRSITAALCNGGQIEIPVKQQKPEPALPCAEKACHAGCNRRKFDLSQ</sequence>
<evidence type="ECO:0000313" key="1">
    <source>
        <dbReference type="EMBL" id="QPC99457.1"/>
    </source>
</evidence>
<dbReference type="Proteomes" id="UP000594459">
    <property type="component" value="Chromosome"/>
</dbReference>
<dbReference type="EMBL" id="CP064654">
    <property type="protein sequence ID" value="QPC99457.1"/>
    <property type="molecule type" value="Genomic_DNA"/>
</dbReference>
<protein>
    <submittedName>
        <fullName evidence="1">Uncharacterized protein</fullName>
    </submittedName>
</protein>
<dbReference type="KEGG" id="qso:IRL76_02465"/>